<dbReference type="PANTHER" id="PTHR46652">
    <property type="entry name" value="LEUCINE-RICH REPEAT AND IQ DOMAIN-CONTAINING PROTEIN 1-RELATED"/>
    <property type="match status" value="1"/>
</dbReference>
<keyword evidence="4" id="KW-1185">Reference proteome</keyword>
<dbReference type="SUPFAM" id="SSF52058">
    <property type="entry name" value="L domain-like"/>
    <property type="match status" value="1"/>
</dbReference>
<sequence length="283" mass="32369">MKAYNFNENIQELEIDPQSITEGLNHAQKKGYTAIRIYTLNANAGKTYDLDLSPFSGKDFVTSLSVSDSFKIKKLDFDALYNLKHLKKLSFDDKKFKIDFAQLPQLETLYFTYNDDLQNIAALKHLHHLLIKALSQDDCSILTGLTHLKELRLSGGSFTSLSGIEGAPDLQDVNLNYCTKLTDITAIRKLAQLNKLQIEKCKNLTDFPFLANNDVIKELFISELHTLSFVPSMKKLEKLKFWDLKDGDISPVLKSKSLKEVDFYPSKKHYSHTKEEIKQLLKK</sequence>
<evidence type="ECO:0000256" key="2">
    <source>
        <dbReference type="ARBA" id="ARBA00022737"/>
    </source>
</evidence>
<dbReference type="Proteomes" id="UP000240971">
    <property type="component" value="Unassembled WGS sequence"/>
</dbReference>
<protein>
    <submittedName>
        <fullName evidence="3">Internalin A</fullName>
    </submittedName>
</protein>
<keyword evidence="1" id="KW-0433">Leucine-rich repeat</keyword>
<keyword evidence="2" id="KW-0677">Repeat</keyword>
<comment type="caution">
    <text evidence="3">The sequence shown here is derived from an EMBL/GenBank/DDBJ whole genome shotgun (WGS) entry which is preliminary data.</text>
</comment>
<accession>A0A2P8HMU6</accession>
<gene>
    <name evidence="3" type="ORF">CLV51_102400</name>
</gene>
<evidence type="ECO:0000256" key="1">
    <source>
        <dbReference type="ARBA" id="ARBA00022614"/>
    </source>
</evidence>
<name>A0A2P8HMU6_CHINA</name>
<dbReference type="InterPro" id="IPR032675">
    <property type="entry name" value="LRR_dom_sf"/>
</dbReference>
<reference evidence="3 4" key="1">
    <citation type="submission" date="2018-03" db="EMBL/GenBank/DDBJ databases">
        <title>Genomic Encyclopedia of Archaeal and Bacterial Type Strains, Phase II (KMG-II): from individual species to whole genera.</title>
        <authorList>
            <person name="Goeker M."/>
        </authorList>
    </citation>
    <scope>NUCLEOTIDE SEQUENCE [LARGE SCALE GENOMIC DNA]</scope>
    <source>
        <strain evidence="3 4">DSM 24859</strain>
    </source>
</reference>
<dbReference type="OrthoDB" id="9157385at2"/>
<dbReference type="PANTHER" id="PTHR46652:SF3">
    <property type="entry name" value="LEUCINE-RICH REPEAT-CONTAINING PROTEIN 9"/>
    <property type="match status" value="1"/>
</dbReference>
<dbReference type="AlphaFoldDB" id="A0A2P8HMU6"/>
<dbReference type="RefSeq" id="WP_106527988.1">
    <property type="nucleotide sequence ID" value="NZ_PYAW01000002.1"/>
</dbReference>
<evidence type="ECO:0000313" key="4">
    <source>
        <dbReference type="Proteomes" id="UP000240971"/>
    </source>
</evidence>
<dbReference type="InterPro" id="IPR050836">
    <property type="entry name" value="SDS22/Internalin_LRR"/>
</dbReference>
<dbReference type="EMBL" id="PYAW01000002">
    <property type="protein sequence ID" value="PSL47543.1"/>
    <property type="molecule type" value="Genomic_DNA"/>
</dbReference>
<organism evidence="3 4">
    <name type="scientific">Chitinophaga niastensis</name>
    <dbReference type="NCBI Taxonomy" id="536980"/>
    <lineage>
        <taxon>Bacteria</taxon>
        <taxon>Pseudomonadati</taxon>
        <taxon>Bacteroidota</taxon>
        <taxon>Chitinophagia</taxon>
        <taxon>Chitinophagales</taxon>
        <taxon>Chitinophagaceae</taxon>
        <taxon>Chitinophaga</taxon>
    </lineage>
</organism>
<evidence type="ECO:0000313" key="3">
    <source>
        <dbReference type="EMBL" id="PSL47543.1"/>
    </source>
</evidence>
<dbReference type="Gene3D" id="3.80.10.10">
    <property type="entry name" value="Ribonuclease Inhibitor"/>
    <property type="match status" value="2"/>
</dbReference>
<proteinExistence type="predicted"/>